<gene>
    <name evidence="1" type="ORF">D1114_14300</name>
</gene>
<evidence type="ECO:0000313" key="2">
    <source>
        <dbReference type="Proteomes" id="UP000266305"/>
    </source>
</evidence>
<dbReference type="Gene3D" id="3.40.980.10">
    <property type="entry name" value="MoaB/Mog-like domain"/>
    <property type="match status" value="1"/>
</dbReference>
<dbReference type="Proteomes" id="UP000266305">
    <property type="component" value="Unassembled WGS sequence"/>
</dbReference>
<name>A0AAX1UJU1_CERSP</name>
<dbReference type="SUPFAM" id="SSF53218">
    <property type="entry name" value="Molybdenum cofactor biosynthesis proteins"/>
    <property type="match status" value="1"/>
</dbReference>
<accession>A0AAX1UJU1</accession>
<comment type="caution">
    <text evidence="1">The sequence shown here is derived from an EMBL/GenBank/DDBJ whole genome shotgun (WGS) entry which is preliminary data.</text>
</comment>
<reference evidence="1 2" key="1">
    <citation type="submission" date="2018-08" db="EMBL/GenBank/DDBJ databases">
        <title>Draft genome sequence of Rhodobacter sphaeroides FY.</title>
        <authorList>
            <person name="Rayyan A."/>
            <person name="Meyer T.E."/>
            <person name="Kyndt J.A."/>
        </authorList>
    </citation>
    <scope>NUCLEOTIDE SEQUENCE [LARGE SCALE GENOMIC DNA]</scope>
    <source>
        <strain evidence="1 2">FY</strain>
    </source>
</reference>
<evidence type="ECO:0000313" key="1">
    <source>
        <dbReference type="EMBL" id="RHZ93682.1"/>
    </source>
</evidence>
<dbReference type="AlphaFoldDB" id="A0AAX1UJU1"/>
<dbReference type="InterPro" id="IPR036425">
    <property type="entry name" value="MoaB/Mog-like_dom_sf"/>
</dbReference>
<protein>
    <submittedName>
        <fullName evidence="1">Molybdopterin biosynthesis protein</fullName>
    </submittedName>
</protein>
<proteinExistence type="predicted"/>
<organism evidence="1 2">
    <name type="scientific">Cereibacter sphaeroides</name>
    <name type="common">Rhodobacter sphaeroides</name>
    <dbReference type="NCBI Taxonomy" id="1063"/>
    <lineage>
        <taxon>Bacteria</taxon>
        <taxon>Pseudomonadati</taxon>
        <taxon>Pseudomonadota</taxon>
        <taxon>Alphaproteobacteria</taxon>
        <taxon>Rhodobacterales</taxon>
        <taxon>Paracoccaceae</taxon>
        <taxon>Cereibacter</taxon>
    </lineage>
</organism>
<dbReference type="EMBL" id="QWGP01000016">
    <property type="protein sequence ID" value="RHZ93682.1"/>
    <property type="molecule type" value="Genomic_DNA"/>
</dbReference>
<dbReference type="CDD" id="cd03522">
    <property type="entry name" value="MoeA_like"/>
    <property type="match status" value="1"/>
</dbReference>
<dbReference type="RefSeq" id="WP_119000550.1">
    <property type="nucleotide sequence ID" value="NZ_QWGP01000016.1"/>
</dbReference>
<sequence>MRFGAVPLDEAQGAVLAHSVALPGGRLRKGLVLGATEIADLAAAGHRDVMAARLDPGDVPEDAAAARLAQALVPDERAALLARSSAFTGRVNLNATVPGLVMLDAGRIHALNRIDPAITLATLAPLARVEPGMLVGTVKIIAYAVEETALAQAEALARGALRVLPVVRRSAGLLLTEVPGQEAKLAAKGRRAVEKRLAALGMELAGVEVTAHETGPMAEALARMPGEMLLILTGSATSDVRDTGPEALRHAGGEVARFGMPVDPGNLLFHGRLGLRPVIGLPGCARSPALNGADWVLERLACGLEVDDAAIAAMGVGGLLKEIPLRPQPRERRA</sequence>